<organism evidence="3 4">
    <name type="scientific">Emergomyces africanus</name>
    <dbReference type="NCBI Taxonomy" id="1955775"/>
    <lineage>
        <taxon>Eukaryota</taxon>
        <taxon>Fungi</taxon>
        <taxon>Dikarya</taxon>
        <taxon>Ascomycota</taxon>
        <taxon>Pezizomycotina</taxon>
        <taxon>Eurotiomycetes</taxon>
        <taxon>Eurotiomycetidae</taxon>
        <taxon>Onygenales</taxon>
        <taxon>Ajellomycetaceae</taxon>
        <taxon>Emergomyces</taxon>
    </lineage>
</organism>
<dbReference type="Pfam" id="PF06371">
    <property type="entry name" value="Drf_GBD"/>
    <property type="match status" value="1"/>
</dbReference>
<feature type="compositionally biased region" description="Basic and acidic residues" evidence="1">
    <location>
        <begin position="275"/>
        <end position="286"/>
    </location>
</feature>
<evidence type="ECO:0000259" key="2">
    <source>
        <dbReference type="SMART" id="SM01140"/>
    </source>
</evidence>
<feature type="compositionally biased region" description="Basic and acidic residues" evidence="1">
    <location>
        <begin position="297"/>
        <end position="311"/>
    </location>
</feature>
<feature type="compositionally biased region" description="Basic and acidic residues" evidence="1">
    <location>
        <begin position="155"/>
        <end position="170"/>
    </location>
</feature>
<name>A0A1B7P6G1_9EURO</name>
<dbReference type="InterPro" id="IPR010473">
    <property type="entry name" value="GTPase-bd"/>
</dbReference>
<dbReference type="Proteomes" id="UP000091918">
    <property type="component" value="Unassembled WGS sequence"/>
</dbReference>
<feature type="region of interest" description="Disordered" evidence="1">
    <location>
        <begin position="14"/>
        <end position="315"/>
    </location>
</feature>
<feature type="compositionally biased region" description="Basic and acidic residues" evidence="1">
    <location>
        <begin position="243"/>
        <end position="253"/>
    </location>
</feature>
<comment type="caution">
    <text evidence="3">The sequence shown here is derived from an EMBL/GenBank/DDBJ whole genome shotgun (WGS) entry which is preliminary data.</text>
</comment>
<dbReference type="OrthoDB" id="2155261at2759"/>
<dbReference type="SMART" id="SM01140">
    <property type="entry name" value="Drf_GBD"/>
    <property type="match status" value="1"/>
</dbReference>
<accession>A0A1B7P6G1</accession>
<keyword evidence="4" id="KW-1185">Reference proteome</keyword>
<dbReference type="EMBL" id="LGUA01000066">
    <property type="protein sequence ID" value="OAX84569.1"/>
    <property type="molecule type" value="Genomic_DNA"/>
</dbReference>
<feature type="compositionally biased region" description="Low complexity" evidence="1">
    <location>
        <begin position="254"/>
        <end position="269"/>
    </location>
</feature>
<dbReference type="GO" id="GO:0003779">
    <property type="term" value="F:actin binding"/>
    <property type="evidence" value="ECO:0007669"/>
    <property type="project" value="InterPro"/>
</dbReference>
<evidence type="ECO:0000313" key="3">
    <source>
        <dbReference type="EMBL" id="OAX84569.1"/>
    </source>
</evidence>
<feature type="region of interest" description="Disordered" evidence="1">
    <location>
        <begin position="796"/>
        <end position="848"/>
    </location>
</feature>
<dbReference type="InterPro" id="IPR011989">
    <property type="entry name" value="ARM-like"/>
</dbReference>
<dbReference type="AlphaFoldDB" id="A0A1B7P6G1"/>
<feature type="compositionally biased region" description="Polar residues" evidence="1">
    <location>
        <begin position="462"/>
        <end position="478"/>
    </location>
</feature>
<evidence type="ECO:0000313" key="4">
    <source>
        <dbReference type="Proteomes" id="UP000091918"/>
    </source>
</evidence>
<gene>
    <name evidence="3" type="ORF">ACJ72_01068</name>
</gene>
<protein>
    <recommendedName>
        <fullName evidence="2">Formin GTPase-binding domain-containing protein</fullName>
    </recommendedName>
</protein>
<reference evidence="3 4" key="1">
    <citation type="submission" date="2015-07" db="EMBL/GenBank/DDBJ databases">
        <title>Emmonsia species relationships and genome sequence.</title>
        <authorList>
            <person name="Cuomo C.A."/>
            <person name="Schwartz I.S."/>
            <person name="Kenyon C."/>
            <person name="de Hoog G.S."/>
            <person name="Govender N.P."/>
            <person name="Botha A."/>
            <person name="Moreno L."/>
            <person name="de Vries M."/>
            <person name="Munoz J.F."/>
            <person name="Stielow J.B."/>
        </authorList>
    </citation>
    <scope>NUCLEOTIDE SEQUENCE [LARGE SCALE GENOMIC DNA]</scope>
    <source>
        <strain evidence="3 4">CBS 136260</strain>
    </source>
</reference>
<feature type="compositionally biased region" description="Polar residues" evidence="1">
    <location>
        <begin position="384"/>
        <end position="400"/>
    </location>
</feature>
<sequence>MAFTMQNSSIFIDEDSSQPRAAGFRSIFPSKDHKRTHSAAGVLIGNVPQHKHGSMPPPMLPLDHPHSRTQRPLSEISHNRDSPNSPRPRNTTPEGASDIALHKKTKSSVSLRSLMRDITTPSKNSPPESAAREKKAKKTKSSTSLSAIFRRSQRGRKEDTSNKQMKDKENMNFTQAEISPSWPHFSSSPPPPQQPQQEDHRGSRYLPQRGRTLDEEMSLYTPKEYSPSKQRNFHGDQLPSLTKRPDAKPRPKSDYISSSSSSIKGMMDSLQRSGLSREQRRQKGGDSHTSNNVRRRSPTEYELEKRREPSGKRGSRVMAAITAFNAKEKAVEPQKPLDSEGIEGAFEALLDSRNIPHNMRDKMRSLDTGIKADFIRKHHLDICSPTSSNSGQDKNTSSGSADGGKGSNRKESRSQSRNRPFSISKAGLSSPKKSMENMAVHKRPKSVDLSRPGSSKGLASSGAMTVQAPQAQPDNTADPTDFVHYLREVQKPEIVEVGKLHKLRILLRNETVIWVDAFIGHGGMDEIIELLYRILKVEWREEHEDALLHETLLCLKALCTTSLALRHLSSVESVLFPTLLHMLFDEEKKGPSEFTTRGIVLSLLFTHLSSASPDNLVPRAKTILAYMRDPTPPEESQPLNFIANIYQPRPYRVWCKEVSNVTKEVFWIFLHQLNVVPIIKIGEENAEPYCKRYFPPPRPPVPAAPYVGGVEWDATNYLANHLDLINGLIAALPTDSERNTLRAELRASGFEKVMGASLRTCKEKFYSSVHDSLRLWVAAAAEDGWDYMYVREGPPRGGGMDSSTSRSPTKAAPGSPKKRAGLVSDEPPKLDLAGGIEHEVNETSGGWL</sequence>
<feature type="compositionally biased region" description="Polar residues" evidence="1">
    <location>
        <begin position="82"/>
        <end position="94"/>
    </location>
</feature>
<dbReference type="Gene3D" id="1.25.10.10">
    <property type="entry name" value="Leucine-rich Repeat Variant"/>
    <property type="match status" value="1"/>
</dbReference>
<dbReference type="GO" id="GO:0030036">
    <property type="term" value="P:actin cytoskeleton organization"/>
    <property type="evidence" value="ECO:0007669"/>
    <property type="project" value="InterPro"/>
</dbReference>
<dbReference type="GO" id="GO:0031267">
    <property type="term" value="F:small GTPase binding"/>
    <property type="evidence" value="ECO:0007669"/>
    <property type="project" value="InterPro"/>
</dbReference>
<feature type="region of interest" description="Disordered" evidence="1">
    <location>
        <begin position="382"/>
        <end position="479"/>
    </location>
</feature>
<feature type="domain" description="Formin GTPase-binding" evidence="2">
    <location>
        <begin position="333"/>
        <end position="607"/>
    </location>
</feature>
<dbReference type="InterPro" id="IPR016024">
    <property type="entry name" value="ARM-type_fold"/>
</dbReference>
<dbReference type="SUPFAM" id="SSF48371">
    <property type="entry name" value="ARM repeat"/>
    <property type="match status" value="1"/>
</dbReference>
<evidence type="ECO:0000256" key="1">
    <source>
        <dbReference type="SAM" id="MobiDB-lite"/>
    </source>
</evidence>
<proteinExistence type="predicted"/>